<feature type="region of interest" description="Disordered" evidence="1">
    <location>
        <begin position="117"/>
        <end position="146"/>
    </location>
</feature>
<feature type="region of interest" description="Disordered" evidence="1">
    <location>
        <begin position="162"/>
        <end position="192"/>
    </location>
</feature>
<name>A0ABR2ZP56_9AGAR</name>
<protein>
    <submittedName>
        <fullName evidence="2">Uncharacterized protein</fullName>
    </submittedName>
</protein>
<evidence type="ECO:0000313" key="2">
    <source>
        <dbReference type="EMBL" id="KAL0063173.1"/>
    </source>
</evidence>
<feature type="compositionally biased region" description="Polar residues" evidence="1">
    <location>
        <begin position="162"/>
        <end position="180"/>
    </location>
</feature>
<evidence type="ECO:0000313" key="3">
    <source>
        <dbReference type="Proteomes" id="UP001437256"/>
    </source>
</evidence>
<keyword evidence="3" id="KW-1185">Reference proteome</keyword>
<sequence>MNNMYETSSINPQPLTSPLLDPLICPSSSRWRQLFRERTISFNGTCTWEAFISGTTKRTATKMRDLARALMAKISRWGWPHAEEITLERAAREELQTEVARLRADLKDCMNQIEAQKQTPREDEAMQDDEVITKSTPGGKGSSHYPVQEYLPRTAWTWKLETSPSHPTADQHAANATGTQVRPRCNPALLHPPQDTRLRVLLRVPPPIHLPVTLLQHPAQPLPLPVQLRLLLLKTPSFEDPRRPLTRLDENQPVDIGGGPDRELQAHVVESMTPKPGSHRDRGRRRKLPSRNSTTKERLAWEAASRSVVKSNTGIAQFCDAGGYASADQDEVISYSSGEGDGPTGVKKFQLYLGEGYRQVKWNKVVVADLASLLPQEAKDRHIESSLSPGALEALIWVHVEEIQTSWKLYQCRGDETVSEARSRAIETEVAAKERRRLRARKDEKYHKRLARVQKLVKGPQVDKVKWEMAKDIIEELHVDGQSSEYTDSEDERGLKVTVPQSRRRVIGPVLHDVDVQGQELEKKARRIIGKRANPRPLKRRRITDEISERTIPSGLPLALYDPDFLASLPEDVRDGLRIKQTKLPLFEQWALAQEGGATPTAVTG</sequence>
<dbReference type="Proteomes" id="UP001437256">
    <property type="component" value="Unassembled WGS sequence"/>
</dbReference>
<dbReference type="EMBL" id="JBBXMP010000087">
    <property type="protein sequence ID" value="KAL0063173.1"/>
    <property type="molecule type" value="Genomic_DNA"/>
</dbReference>
<gene>
    <name evidence="2" type="ORF">AAF712_009967</name>
</gene>
<feature type="compositionally biased region" description="Basic and acidic residues" evidence="1">
    <location>
        <begin position="239"/>
        <end position="250"/>
    </location>
</feature>
<organism evidence="2 3">
    <name type="scientific">Marasmius tenuissimus</name>
    <dbReference type="NCBI Taxonomy" id="585030"/>
    <lineage>
        <taxon>Eukaryota</taxon>
        <taxon>Fungi</taxon>
        <taxon>Dikarya</taxon>
        <taxon>Basidiomycota</taxon>
        <taxon>Agaricomycotina</taxon>
        <taxon>Agaricomycetes</taxon>
        <taxon>Agaricomycetidae</taxon>
        <taxon>Agaricales</taxon>
        <taxon>Marasmiineae</taxon>
        <taxon>Marasmiaceae</taxon>
        <taxon>Marasmius</taxon>
    </lineage>
</organism>
<evidence type="ECO:0000256" key="1">
    <source>
        <dbReference type="SAM" id="MobiDB-lite"/>
    </source>
</evidence>
<reference evidence="2 3" key="1">
    <citation type="submission" date="2024-05" db="EMBL/GenBank/DDBJ databases">
        <title>A draft genome resource for the thread blight pathogen Marasmius tenuissimus strain MS-2.</title>
        <authorList>
            <person name="Yulfo-Soto G.E."/>
            <person name="Baruah I.K."/>
            <person name="Amoako-Attah I."/>
            <person name="Bukari Y."/>
            <person name="Meinhardt L.W."/>
            <person name="Bailey B.A."/>
            <person name="Cohen S.P."/>
        </authorList>
    </citation>
    <scope>NUCLEOTIDE SEQUENCE [LARGE SCALE GENOMIC DNA]</scope>
    <source>
        <strain evidence="2 3">MS-2</strain>
    </source>
</reference>
<proteinExistence type="predicted"/>
<feature type="region of interest" description="Disordered" evidence="1">
    <location>
        <begin position="239"/>
        <end position="299"/>
    </location>
</feature>
<accession>A0ABR2ZP56</accession>
<comment type="caution">
    <text evidence="2">The sequence shown here is derived from an EMBL/GenBank/DDBJ whole genome shotgun (WGS) entry which is preliminary data.</text>
</comment>